<feature type="domain" description="DUF4378" evidence="3">
    <location>
        <begin position="759"/>
        <end position="907"/>
    </location>
</feature>
<sequence length="937" mass="107367">MFQRRPSQYDRDKAGCISGLISIFDFRHGRSTRKLLSDKRRVSKLDVGSSRLYTCPSGKCQDFEDGEESKMAEAEVGKTSVKDLMKEEIFNKHGSKNQSNEFELNFPQIDSEHIHHIKRNHKQRNRIYKTPSDMDVSELDTAKCLIPENFHKVPEHKPSDTFDLERIMDELSGIDQKSTSCTKHDVHNDLDMPSGLEFSIVEAKLVEATKVFIEHRLSDSKHFGEEGKIHCSKEVMDALQTLSSNKALFLKLLQDPNSVLVKHIKHLEDEHLEKVQILSSLSVSNLSEEKRISLKSDDLVNGRRHKFFRRRSKPLESYPLGGNKNYHASNKIVILKPGPAVFPNLHADVDRSHYTMDNKARNERSTPQFSFNEIRRKLRHAVGKERQGISPDGLSLKFPSKHRNGNDSNEGSGGENVGWSSPNRNHFYTEKFGKSSTSYKRSEHIEKSKDRSTVMVNETSQNPGKVVSNIYMEAKKHLAEMLNNEDNIAESVSWHLPKSLGRILSLPEYNSSPCCSPRKYNDDIIITAQTRLSPRGIVNDVYCVVQENHDSPSSASRQNLDSKPHSGIDSPSEKVLSLNRNVNTPFKYNEDYSVETQCCTDDVINPEVPGSSSRFVAIEDTTDLRPQEEEKSTIISRVLTINSIAGDIQNGSIDEVDDASFFQCLKSDSIGRDGLFSSPTFCPRDVENPENTIDKMEGPSPVSVLEPLFTENDISPMSTMSQQDEKEIQPQQMHFEEQSSASDQGICLRNSIEDEEPAYEYVEAVLFGSGLNWDDYLLRWLSLYEILDPSLFDEVELFPSHSRHDQKLLFDCTNQVLEEVCESYFGCFTGISYINLNIRPVPKRMDLIQEVWKRVEWHLFQCFPPHSLDQFIKKDMEKSRKWMNIRVDIEHIGIEMEETIFDELVDDSILSFVDYVSWCKFEYRLTAFSFTRKIRYS</sequence>
<evidence type="ECO:0000259" key="2">
    <source>
        <dbReference type="Pfam" id="PF12552"/>
    </source>
</evidence>
<organism evidence="4 5">
    <name type="scientific">Abeliophyllum distichum</name>
    <dbReference type="NCBI Taxonomy" id="126358"/>
    <lineage>
        <taxon>Eukaryota</taxon>
        <taxon>Viridiplantae</taxon>
        <taxon>Streptophyta</taxon>
        <taxon>Embryophyta</taxon>
        <taxon>Tracheophyta</taxon>
        <taxon>Spermatophyta</taxon>
        <taxon>Magnoliopsida</taxon>
        <taxon>eudicotyledons</taxon>
        <taxon>Gunneridae</taxon>
        <taxon>Pentapetalae</taxon>
        <taxon>asterids</taxon>
        <taxon>lamiids</taxon>
        <taxon>Lamiales</taxon>
        <taxon>Oleaceae</taxon>
        <taxon>Forsythieae</taxon>
        <taxon>Abeliophyllum</taxon>
    </lineage>
</organism>
<feature type="region of interest" description="Disordered" evidence="1">
    <location>
        <begin position="549"/>
        <end position="574"/>
    </location>
</feature>
<evidence type="ECO:0000259" key="3">
    <source>
        <dbReference type="Pfam" id="PF14309"/>
    </source>
</evidence>
<dbReference type="PANTHER" id="PTHR47212">
    <property type="entry name" value="ADHESIN-LIKE PROTEIN, PUTATIVE (DUF3741)-RELATED"/>
    <property type="match status" value="1"/>
</dbReference>
<feature type="region of interest" description="Disordered" evidence="1">
    <location>
        <begin position="681"/>
        <end position="701"/>
    </location>
</feature>
<proteinExistence type="predicted"/>
<dbReference type="EMBL" id="JBFOLK010000014">
    <property type="protein sequence ID" value="KAL2461559.1"/>
    <property type="molecule type" value="Genomic_DNA"/>
</dbReference>
<dbReference type="Proteomes" id="UP001604336">
    <property type="component" value="Unassembled WGS sequence"/>
</dbReference>
<feature type="compositionally biased region" description="Basic and acidic residues" evidence="1">
    <location>
        <begin position="440"/>
        <end position="452"/>
    </location>
</feature>
<feature type="domain" description="DUF3741" evidence="2">
    <location>
        <begin position="215"/>
        <end position="258"/>
    </location>
</feature>
<dbReference type="Pfam" id="PF14309">
    <property type="entry name" value="DUF4378"/>
    <property type="match status" value="1"/>
</dbReference>
<comment type="caution">
    <text evidence="4">The sequence shown here is derived from an EMBL/GenBank/DDBJ whole genome shotgun (WGS) entry which is preliminary data.</text>
</comment>
<protein>
    <recommendedName>
        <fullName evidence="6">DUF4378 domain-containing protein</fullName>
    </recommendedName>
</protein>
<dbReference type="AlphaFoldDB" id="A0ABD1PEU0"/>
<evidence type="ECO:0008006" key="6">
    <source>
        <dbReference type="Google" id="ProtNLM"/>
    </source>
</evidence>
<evidence type="ECO:0000313" key="5">
    <source>
        <dbReference type="Proteomes" id="UP001604336"/>
    </source>
</evidence>
<dbReference type="Pfam" id="PF12552">
    <property type="entry name" value="DUF3741"/>
    <property type="match status" value="1"/>
</dbReference>
<accession>A0ABD1PEU0</accession>
<reference evidence="5" key="1">
    <citation type="submission" date="2024-07" db="EMBL/GenBank/DDBJ databases">
        <title>Two chromosome-level genome assemblies of Korean endemic species Abeliophyllum distichum and Forsythia ovata (Oleaceae).</title>
        <authorList>
            <person name="Jang H."/>
        </authorList>
    </citation>
    <scope>NUCLEOTIDE SEQUENCE [LARGE SCALE GENOMIC DNA]</scope>
</reference>
<gene>
    <name evidence="4" type="ORF">Adt_44979</name>
</gene>
<evidence type="ECO:0000256" key="1">
    <source>
        <dbReference type="SAM" id="MobiDB-lite"/>
    </source>
</evidence>
<evidence type="ECO:0000313" key="4">
    <source>
        <dbReference type="EMBL" id="KAL2461559.1"/>
    </source>
</evidence>
<feature type="compositionally biased region" description="Basic and acidic residues" evidence="1">
    <location>
        <begin position="684"/>
        <end position="697"/>
    </location>
</feature>
<dbReference type="InterPro" id="IPR022212">
    <property type="entry name" value="DUF3741"/>
</dbReference>
<dbReference type="InterPro" id="IPR025486">
    <property type="entry name" value="DUF4378"/>
</dbReference>
<feature type="region of interest" description="Disordered" evidence="1">
    <location>
        <begin position="381"/>
        <end position="455"/>
    </location>
</feature>
<name>A0ABD1PEU0_9LAMI</name>
<keyword evidence="5" id="KW-1185">Reference proteome</keyword>
<dbReference type="PANTHER" id="PTHR47212:SF4">
    <property type="entry name" value="ADHESIN-LIKE PROTEIN, PUTATIVE (DUF3741)-RELATED"/>
    <property type="match status" value="1"/>
</dbReference>